<dbReference type="GO" id="GO:0000062">
    <property type="term" value="F:fatty-acyl-CoA binding"/>
    <property type="evidence" value="ECO:0007669"/>
    <property type="project" value="TreeGrafter"/>
</dbReference>
<dbReference type="SMART" id="SM00248">
    <property type="entry name" value="ANK"/>
    <property type="match status" value="1"/>
</dbReference>
<name>A0A1X9VNU7_9VIRU</name>
<dbReference type="PANTHER" id="PTHR24119">
    <property type="entry name" value="ACYL-COA-BINDING DOMAIN-CONTAINING PROTEIN 6"/>
    <property type="match status" value="1"/>
</dbReference>
<dbReference type="PANTHER" id="PTHR24119:SF0">
    <property type="entry name" value="ACYL-COA-BINDING DOMAIN-CONTAINING PROTEIN 6"/>
    <property type="match status" value="1"/>
</dbReference>
<sequence>MISKGANVNVVDEKGNTPLMYTVIYGPFPNIAELLLKHGADPNIQNTDGNTYESVETL</sequence>
<organism evidence="2">
    <name type="scientific">Mimivirus AB-566-O17</name>
    <dbReference type="NCBI Taxonomy" id="1988039"/>
    <lineage>
        <taxon>Viruses</taxon>
        <taxon>Varidnaviria</taxon>
        <taxon>Bamfordvirae</taxon>
        <taxon>Nucleocytoviricota</taxon>
        <taxon>Megaviricetes</taxon>
        <taxon>Imitervirales</taxon>
        <taxon>Mimiviridae</taxon>
        <taxon>Megamimivirinae</taxon>
        <taxon>Mimivirus</taxon>
    </lineage>
</organism>
<dbReference type="PROSITE" id="PS50297">
    <property type="entry name" value="ANK_REP_REGION"/>
    <property type="match status" value="1"/>
</dbReference>
<dbReference type="Pfam" id="PF13857">
    <property type="entry name" value="Ank_5"/>
    <property type="match status" value="1"/>
</dbReference>
<dbReference type="InterPro" id="IPR002110">
    <property type="entry name" value="Ankyrin_rpt"/>
</dbReference>
<dbReference type="InterPro" id="IPR036770">
    <property type="entry name" value="Ankyrin_rpt-contain_sf"/>
</dbReference>
<evidence type="ECO:0000256" key="1">
    <source>
        <dbReference type="ARBA" id="ARBA00023121"/>
    </source>
</evidence>
<protein>
    <submittedName>
        <fullName evidence="2">Uncharacterized protein</fullName>
    </submittedName>
</protein>
<dbReference type="PROSITE" id="PS50088">
    <property type="entry name" value="ANK_REPEAT"/>
    <property type="match status" value="1"/>
</dbReference>
<gene>
    <name evidence="2" type="ORF">SAGO17_0070</name>
</gene>
<proteinExistence type="predicted"/>
<dbReference type="Gene3D" id="1.25.40.20">
    <property type="entry name" value="Ankyrin repeat-containing domain"/>
    <property type="match status" value="1"/>
</dbReference>
<reference evidence="2" key="1">
    <citation type="journal article" date="2017" name="ISME J.">
        <title>Genomic exploration of individual giant ocean viruses.</title>
        <authorList>
            <person name="Wilson W.H."/>
            <person name="Gilg I.C."/>
            <person name="Moniruzzaman M."/>
            <person name="Field E.K."/>
            <person name="Koren S."/>
            <person name="LeCleir G.R."/>
            <person name="Martinez Martinez J."/>
            <person name="Poulton N.J."/>
            <person name="Swan B.K."/>
            <person name="Stepanauskas R."/>
            <person name="Wilhelm S.W."/>
        </authorList>
    </citation>
    <scope>NUCLEOTIDE SEQUENCE</scope>
</reference>
<accession>A0A1X9VNU7</accession>
<dbReference type="EMBL" id="KY565523">
    <property type="protein sequence ID" value="ARR74989.1"/>
    <property type="molecule type" value="Genomic_DNA"/>
</dbReference>
<dbReference type="SUPFAM" id="SSF48403">
    <property type="entry name" value="Ankyrin repeat"/>
    <property type="match status" value="1"/>
</dbReference>
<keyword evidence="1" id="KW-0446">Lipid-binding</keyword>
<evidence type="ECO:0000313" key="2">
    <source>
        <dbReference type="EMBL" id="ARR74989.1"/>
    </source>
</evidence>